<dbReference type="Proteomes" id="UP000501568">
    <property type="component" value="Chromosome"/>
</dbReference>
<keyword evidence="3" id="KW-1185">Reference proteome</keyword>
<evidence type="ECO:0000313" key="2">
    <source>
        <dbReference type="EMBL" id="QIG80369.1"/>
    </source>
</evidence>
<dbReference type="KEGG" id="spzr:G5C33_11670"/>
<proteinExistence type="predicted"/>
<evidence type="ECO:0000313" key="3">
    <source>
        <dbReference type="Proteomes" id="UP000501568"/>
    </source>
</evidence>
<feature type="signal peptide" evidence="1">
    <location>
        <begin position="1"/>
        <end position="20"/>
    </location>
</feature>
<sequence length="198" mass="20861">MRFLMITAAALMTATSPAFAQDADTARQATEAEARKDGPVGCIGGAVPRTVDRDVLTALVLKGFEAENNEEKSAYNAVSRAIANCRGRFGWGDARQAVAVNYFRGSTLRGNAAYKLRDYGVEWHYFIAAVEAMPQEDRDLLMNQGSISAAALTAAIEAIDAQGATLGAAEPDASQEIASALAQGLAGTIIVNQAIDAY</sequence>
<organism evidence="2 3">
    <name type="scientific">Stakelama tenebrarum</name>
    <dbReference type="NCBI Taxonomy" id="2711215"/>
    <lineage>
        <taxon>Bacteria</taxon>
        <taxon>Pseudomonadati</taxon>
        <taxon>Pseudomonadota</taxon>
        <taxon>Alphaproteobacteria</taxon>
        <taxon>Sphingomonadales</taxon>
        <taxon>Sphingomonadaceae</taxon>
        <taxon>Stakelama</taxon>
    </lineage>
</organism>
<dbReference type="RefSeq" id="WP_165327376.1">
    <property type="nucleotide sequence ID" value="NZ_CP049109.1"/>
</dbReference>
<reference evidence="2 3" key="1">
    <citation type="submission" date="2020-02" db="EMBL/GenBank/DDBJ databases">
        <authorList>
            <person name="Zheng R.K."/>
            <person name="Sun C.M."/>
        </authorList>
    </citation>
    <scope>NUCLEOTIDE SEQUENCE [LARGE SCALE GENOMIC DNA]</scope>
    <source>
        <strain evidence="3">zrk23</strain>
    </source>
</reference>
<dbReference type="AlphaFoldDB" id="A0A6G6Y642"/>
<keyword evidence="1" id="KW-0732">Signal</keyword>
<gene>
    <name evidence="2" type="ORF">G5C33_11670</name>
</gene>
<protein>
    <submittedName>
        <fullName evidence="2">Uncharacterized protein</fullName>
    </submittedName>
</protein>
<name>A0A6G6Y642_9SPHN</name>
<dbReference type="EMBL" id="CP049109">
    <property type="protein sequence ID" value="QIG80369.1"/>
    <property type="molecule type" value="Genomic_DNA"/>
</dbReference>
<evidence type="ECO:0000256" key="1">
    <source>
        <dbReference type="SAM" id="SignalP"/>
    </source>
</evidence>
<accession>A0A6G6Y642</accession>
<feature type="chain" id="PRO_5026354775" evidence="1">
    <location>
        <begin position="21"/>
        <end position="198"/>
    </location>
</feature>